<gene>
    <name evidence="5" type="ORF">LTR09_003784</name>
</gene>
<sequence length="383" mass="42809">MPQLFPSTASIGPLCVMDARRKFSCADFVDKYIKENVSMTKKIVKIIGVEEHVVFPDLFARLEQESHAWNVFTARTQATTVGLAKIRSTTVGEQRLKDMDDSGVAMQVLSTVGAVNSTHCPKHDPKEGVRLARDINDAMKAAVDTNPTRYKAFAELPFHEPEEAIKELHRCVKELGFLGAMLSGSVCGNGRYLDSPEFDAVLSAFEELDVPLYLHPGVPPKAVWDTYYKIQDKPVLSAAFGLAGWGWHSEVAIHLLRLALSGTLDRHRKLKIIVGHQGEMMPPMMHRFDTIYNPPAAFGLERPVTEMLRSQVWVAISGFFSIPPTMTLIATWGVDRVLFANDYPFVAADKVQDYIRRLGDMVSPLDLEKICHRNAESLLRLES</sequence>
<evidence type="ECO:0000256" key="3">
    <source>
        <dbReference type="RuleBase" id="RU366045"/>
    </source>
</evidence>
<dbReference type="InterPro" id="IPR032465">
    <property type="entry name" value="ACMSD"/>
</dbReference>
<keyword evidence="6" id="KW-1185">Reference proteome</keyword>
<name>A0AAJ0DR10_9PEZI</name>
<comment type="similarity">
    <text evidence="3">Belongs to the metallo-dependent hydrolases superfamily.</text>
</comment>
<evidence type="ECO:0000313" key="5">
    <source>
        <dbReference type="EMBL" id="KAK3055231.1"/>
    </source>
</evidence>
<dbReference type="GO" id="GO:0016831">
    <property type="term" value="F:carboxy-lyase activity"/>
    <property type="evidence" value="ECO:0007669"/>
    <property type="project" value="UniProtKB-KW"/>
</dbReference>
<dbReference type="GO" id="GO:0016787">
    <property type="term" value="F:hydrolase activity"/>
    <property type="evidence" value="ECO:0007669"/>
    <property type="project" value="InterPro"/>
</dbReference>
<dbReference type="Gene3D" id="3.20.20.140">
    <property type="entry name" value="Metal-dependent hydrolases"/>
    <property type="match status" value="1"/>
</dbReference>
<keyword evidence="2 3" id="KW-0456">Lyase</keyword>
<evidence type="ECO:0000259" key="4">
    <source>
        <dbReference type="Pfam" id="PF04909"/>
    </source>
</evidence>
<dbReference type="InterPro" id="IPR006680">
    <property type="entry name" value="Amidohydro-rel"/>
</dbReference>
<evidence type="ECO:0000313" key="6">
    <source>
        <dbReference type="Proteomes" id="UP001271007"/>
    </source>
</evidence>
<dbReference type="PANTHER" id="PTHR21240">
    <property type="entry name" value="2-AMINO-3-CARBOXYLMUCONATE-6-SEMIALDEHYDE DECARBOXYLASE"/>
    <property type="match status" value="1"/>
</dbReference>
<accession>A0AAJ0DR10</accession>
<evidence type="ECO:0000256" key="2">
    <source>
        <dbReference type="ARBA" id="ARBA00023239"/>
    </source>
</evidence>
<dbReference type="SUPFAM" id="SSF51556">
    <property type="entry name" value="Metallo-dependent hydrolases"/>
    <property type="match status" value="1"/>
</dbReference>
<dbReference type="Proteomes" id="UP001271007">
    <property type="component" value="Unassembled WGS sequence"/>
</dbReference>
<feature type="domain" description="Amidohydrolase-related" evidence="4">
    <location>
        <begin position="95"/>
        <end position="381"/>
    </location>
</feature>
<dbReference type="Pfam" id="PF04909">
    <property type="entry name" value="Amidohydro_2"/>
    <property type="match status" value="1"/>
</dbReference>
<proteinExistence type="inferred from homology"/>
<dbReference type="GO" id="GO:0005829">
    <property type="term" value="C:cytosol"/>
    <property type="evidence" value="ECO:0007669"/>
    <property type="project" value="TreeGrafter"/>
</dbReference>
<dbReference type="InterPro" id="IPR032466">
    <property type="entry name" value="Metal_Hydrolase"/>
</dbReference>
<dbReference type="PANTHER" id="PTHR21240:SF30">
    <property type="entry name" value="AMIDOHYDROLASE-RELATED DOMAIN-CONTAINING PROTEIN-RELATED"/>
    <property type="match status" value="1"/>
</dbReference>
<evidence type="ECO:0000256" key="1">
    <source>
        <dbReference type="ARBA" id="ARBA00022793"/>
    </source>
</evidence>
<dbReference type="AlphaFoldDB" id="A0AAJ0DR10"/>
<protein>
    <recommendedName>
        <fullName evidence="4">Amidohydrolase-related domain-containing protein</fullName>
    </recommendedName>
</protein>
<comment type="caution">
    <text evidence="5">The sequence shown here is derived from an EMBL/GenBank/DDBJ whole genome shotgun (WGS) entry which is preliminary data.</text>
</comment>
<dbReference type="EMBL" id="JAWDJX010000009">
    <property type="protein sequence ID" value="KAK3055231.1"/>
    <property type="molecule type" value="Genomic_DNA"/>
</dbReference>
<dbReference type="GO" id="GO:0019748">
    <property type="term" value="P:secondary metabolic process"/>
    <property type="evidence" value="ECO:0007669"/>
    <property type="project" value="TreeGrafter"/>
</dbReference>
<organism evidence="5 6">
    <name type="scientific">Extremus antarcticus</name>
    <dbReference type="NCBI Taxonomy" id="702011"/>
    <lineage>
        <taxon>Eukaryota</taxon>
        <taxon>Fungi</taxon>
        <taxon>Dikarya</taxon>
        <taxon>Ascomycota</taxon>
        <taxon>Pezizomycotina</taxon>
        <taxon>Dothideomycetes</taxon>
        <taxon>Dothideomycetidae</taxon>
        <taxon>Mycosphaerellales</taxon>
        <taxon>Extremaceae</taxon>
        <taxon>Extremus</taxon>
    </lineage>
</organism>
<keyword evidence="1 3" id="KW-0210">Decarboxylase</keyword>
<reference evidence="5" key="1">
    <citation type="submission" date="2023-04" db="EMBL/GenBank/DDBJ databases">
        <title>Black Yeasts Isolated from many extreme environments.</title>
        <authorList>
            <person name="Coleine C."/>
            <person name="Stajich J.E."/>
            <person name="Selbmann L."/>
        </authorList>
    </citation>
    <scope>NUCLEOTIDE SEQUENCE</scope>
    <source>
        <strain evidence="5">CCFEE 5312</strain>
    </source>
</reference>